<dbReference type="PANTHER" id="PTHR12236">
    <property type="entry name" value="STRUCTURAL CONTITUENT OF CUTICLE"/>
    <property type="match status" value="1"/>
</dbReference>
<dbReference type="AlphaFoldDB" id="A0A921ZY41"/>
<dbReference type="InterPro" id="IPR000618">
    <property type="entry name" value="Insect_cuticle"/>
</dbReference>
<dbReference type="GO" id="GO:0005615">
    <property type="term" value="C:extracellular space"/>
    <property type="evidence" value="ECO:0007669"/>
    <property type="project" value="TreeGrafter"/>
</dbReference>
<dbReference type="Proteomes" id="UP000791440">
    <property type="component" value="Unassembled WGS sequence"/>
</dbReference>
<feature type="signal peptide" evidence="4">
    <location>
        <begin position="1"/>
        <end position="17"/>
    </location>
</feature>
<keyword evidence="1 3" id="KW-0193">Cuticle</keyword>
<evidence type="ECO:0000256" key="1">
    <source>
        <dbReference type="ARBA" id="ARBA00022460"/>
    </source>
</evidence>
<accession>A0A921ZY41</accession>
<evidence type="ECO:0000313" key="5">
    <source>
        <dbReference type="EMBL" id="KAG6464882.1"/>
    </source>
</evidence>
<reference evidence="5" key="2">
    <citation type="submission" date="2020-12" db="EMBL/GenBank/DDBJ databases">
        <authorList>
            <person name="Kanost M."/>
        </authorList>
    </citation>
    <scope>NUCLEOTIDE SEQUENCE</scope>
</reference>
<dbReference type="Pfam" id="PF00379">
    <property type="entry name" value="Chitin_bind_4"/>
    <property type="match status" value="1"/>
</dbReference>
<dbReference type="EMBL" id="JH669281">
    <property type="protein sequence ID" value="KAG6464882.1"/>
    <property type="molecule type" value="Genomic_DNA"/>
</dbReference>
<dbReference type="GO" id="GO:0042302">
    <property type="term" value="F:structural constituent of cuticle"/>
    <property type="evidence" value="ECO:0007669"/>
    <property type="project" value="UniProtKB-UniRule"/>
</dbReference>
<gene>
    <name evidence="5" type="ORF">O3G_MSEX014790</name>
</gene>
<dbReference type="GO" id="GO:0031012">
    <property type="term" value="C:extracellular matrix"/>
    <property type="evidence" value="ECO:0007669"/>
    <property type="project" value="TreeGrafter"/>
</dbReference>
<dbReference type="PROSITE" id="PS00233">
    <property type="entry name" value="CHIT_BIND_RR_1"/>
    <property type="match status" value="1"/>
</dbReference>
<dbReference type="InterPro" id="IPR051217">
    <property type="entry name" value="Insect_Cuticle_Struc_Prot"/>
</dbReference>
<dbReference type="PROSITE" id="PS51155">
    <property type="entry name" value="CHIT_BIND_RR_2"/>
    <property type="match status" value="1"/>
</dbReference>
<evidence type="ECO:0000313" key="6">
    <source>
        <dbReference type="Proteomes" id="UP000791440"/>
    </source>
</evidence>
<proteinExistence type="predicted"/>
<dbReference type="PRINTS" id="PR00947">
    <property type="entry name" value="CUTICLE"/>
</dbReference>
<dbReference type="EMBL" id="JH669281">
    <property type="protein sequence ID" value="KAG6464883.1"/>
    <property type="molecule type" value="Genomic_DNA"/>
</dbReference>
<protein>
    <recommendedName>
        <fullName evidence="7">Cuticle protein</fullName>
    </recommendedName>
</protein>
<keyword evidence="2 4" id="KW-0732">Signal</keyword>
<evidence type="ECO:0000256" key="4">
    <source>
        <dbReference type="SAM" id="SignalP"/>
    </source>
</evidence>
<name>A0A921ZY41_MANSE</name>
<evidence type="ECO:0000256" key="3">
    <source>
        <dbReference type="PROSITE-ProRule" id="PRU00497"/>
    </source>
</evidence>
<evidence type="ECO:0000256" key="2">
    <source>
        <dbReference type="ARBA" id="ARBA00022729"/>
    </source>
</evidence>
<organism evidence="5 6">
    <name type="scientific">Manduca sexta</name>
    <name type="common">Tobacco hawkmoth</name>
    <name type="synonym">Tobacco hornworm</name>
    <dbReference type="NCBI Taxonomy" id="7130"/>
    <lineage>
        <taxon>Eukaryota</taxon>
        <taxon>Metazoa</taxon>
        <taxon>Ecdysozoa</taxon>
        <taxon>Arthropoda</taxon>
        <taxon>Hexapoda</taxon>
        <taxon>Insecta</taxon>
        <taxon>Pterygota</taxon>
        <taxon>Neoptera</taxon>
        <taxon>Endopterygota</taxon>
        <taxon>Lepidoptera</taxon>
        <taxon>Glossata</taxon>
        <taxon>Ditrysia</taxon>
        <taxon>Bombycoidea</taxon>
        <taxon>Sphingidae</taxon>
        <taxon>Sphinginae</taxon>
        <taxon>Sphingini</taxon>
        <taxon>Manduca</taxon>
    </lineage>
</organism>
<keyword evidence="6" id="KW-1185">Reference proteome</keyword>
<reference evidence="5" key="1">
    <citation type="journal article" date="2016" name="Insect Biochem. Mol. Biol.">
        <title>Multifaceted biological insights from a draft genome sequence of the tobacco hornworm moth, Manduca sexta.</title>
        <authorList>
            <person name="Kanost M.R."/>
            <person name="Arrese E.L."/>
            <person name="Cao X."/>
            <person name="Chen Y.R."/>
            <person name="Chellapilla S."/>
            <person name="Goldsmith M.R."/>
            <person name="Grosse-Wilde E."/>
            <person name="Heckel D.G."/>
            <person name="Herndon N."/>
            <person name="Jiang H."/>
            <person name="Papanicolaou A."/>
            <person name="Qu J."/>
            <person name="Soulages J.L."/>
            <person name="Vogel H."/>
            <person name="Walters J."/>
            <person name="Waterhouse R.M."/>
            <person name="Ahn S.J."/>
            <person name="Almeida F.C."/>
            <person name="An C."/>
            <person name="Aqrawi P."/>
            <person name="Bretschneider A."/>
            <person name="Bryant W.B."/>
            <person name="Bucks S."/>
            <person name="Chao H."/>
            <person name="Chevignon G."/>
            <person name="Christen J.M."/>
            <person name="Clarke D.F."/>
            <person name="Dittmer N.T."/>
            <person name="Ferguson L.C.F."/>
            <person name="Garavelou S."/>
            <person name="Gordon K.H.J."/>
            <person name="Gunaratna R.T."/>
            <person name="Han Y."/>
            <person name="Hauser F."/>
            <person name="He Y."/>
            <person name="Heidel-Fischer H."/>
            <person name="Hirsh A."/>
            <person name="Hu Y."/>
            <person name="Jiang H."/>
            <person name="Kalra D."/>
            <person name="Klinner C."/>
            <person name="Konig C."/>
            <person name="Kovar C."/>
            <person name="Kroll A.R."/>
            <person name="Kuwar S.S."/>
            <person name="Lee S.L."/>
            <person name="Lehman R."/>
            <person name="Li K."/>
            <person name="Li Z."/>
            <person name="Liang H."/>
            <person name="Lovelace S."/>
            <person name="Lu Z."/>
            <person name="Mansfield J.H."/>
            <person name="McCulloch K.J."/>
            <person name="Mathew T."/>
            <person name="Morton B."/>
            <person name="Muzny D.M."/>
            <person name="Neunemann D."/>
            <person name="Ongeri F."/>
            <person name="Pauchet Y."/>
            <person name="Pu L.L."/>
            <person name="Pyrousis I."/>
            <person name="Rao X.J."/>
            <person name="Redding A."/>
            <person name="Roesel C."/>
            <person name="Sanchez-Gracia A."/>
            <person name="Schaack S."/>
            <person name="Shukla A."/>
            <person name="Tetreau G."/>
            <person name="Wang Y."/>
            <person name="Xiong G.H."/>
            <person name="Traut W."/>
            <person name="Walsh T.K."/>
            <person name="Worley K.C."/>
            <person name="Wu D."/>
            <person name="Wu W."/>
            <person name="Wu Y.Q."/>
            <person name="Zhang X."/>
            <person name="Zou Z."/>
            <person name="Zucker H."/>
            <person name="Briscoe A.D."/>
            <person name="Burmester T."/>
            <person name="Clem R.J."/>
            <person name="Feyereisen R."/>
            <person name="Grimmelikhuijzen C.J.P."/>
            <person name="Hamodrakas S.J."/>
            <person name="Hansson B.S."/>
            <person name="Huguet E."/>
            <person name="Jermiin L.S."/>
            <person name="Lan Q."/>
            <person name="Lehman H.K."/>
            <person name="Lorenzen M."/>
            <person name="Merzendorfer H."/>
            <person name="Michalopoulos I."/>
            <person name="Morton D.B."/>
            <person name="Muthukrishnan S."/>
            <person name="Oakeshott J.G."/>
            <person name="Palmer W."/>
            <person name="Park Y."/>
            <person name="Passarelli A.L."/>
            <person name="Rozas J."/>
            <person name="Schwartz L.M."/>
            <person name="Smith W."/>
            <person name="Southgate A."/>
            <person name="Vilcinskas A."/>
            <person name="Vogt R."/>
            <person name="Wang P."/>
            <person name="Werren J."/>
            <person name="Yu X.Q."/>
            <person name="Zhou J.J."/>
            <person name="Brown S.J."/>
            <person name="Scherer S.E."/>
            <person name="Richards S."/>
            <person name="Blissard G.W."/>
        </authorList>
    </citation>
    <scope>NUCLEOTIDE SEQUENCE</scope>
</reference>
<dbReference type="InterPro" id="IPR031311">
    <property type="entry name" value="CHIT_BIND_RR_consensus"/>
</dbReference>
<feature type="chain" id="PRO_5038276655" description="Cuticle protein" evidence="4">
    <location>
        <begin position="18"/>
        <end position="176"/>
    </location>
</feature>
<comment type="caution">
    <text evidence="5">The sequence shown here is derived from an EMBL/GenBank/DDBJ whole genome shotgun (WGS) entry which is preliminary data.</text>
</comment>
<dbReference type="PANTHER" id="PTHR12236:SF95">
    <property type="entry name" value="CUTICULAR PROTEIN 76BD, ISOFORM C-RELATED"/>
    <property type="match status" value="1"/>
</dbReference>
<dbReference type="OrthoDB" id="6427684at2759"/>
<sequence length="176" mass="19770">MVLKGLILISMLGVCYAAKHAYSSQSIVLYNDHKQEKHVEAAVEKVVIPVATIVKPVAKVVPNPHYVVKEEPQHKGHAYSSQNIQRHDVPAKPPADWNPEGGHAKYEFDYKIEDPHTGDKKFQHEARDGHVVKGVYSLHEADGSIRTVKYAADKKTGFTADVKHATKHIEENKYHH</sequence>
<evidence type="ECO:0008006" key="7">
    <source>
        <dbReference type="Google" id="ProtNLM"/>
    </source>
</evidence>